<accession>A0A6J8CF82</accession>
<evidence type="ECO:0000256" key="1">
    <source>
        <dbReference type="SAM" id="MobiDB-lite"/>
    </source>
</evidence>
<dbReference type="Proteomes" id="UP000507470">
    <property type="component" value="Unassembled WGS sequence"/>
</dbReference>
<name>A0A6J8CF82_MYTCO</name>
<dbReference type="OrthoDB" id="6159875at2759"/>
<dbReference type="AlphaFoldDB" id="A0A6J8CF82"/>
<dbReference type="EMBL" id="CACVKT020005242">
    <property type="protein sequence ID" value="CAC5393962.1"/>
    <property type="molecule type" value="Genomic_DNA"/>
</dbReference>
<feature type="region of interest" description="Disordered" evidence="1">
    <location>
        <begin position="200"/>
        <end position="243"/>
    </location>
</feature>
<evidence type="ECO:0000313" key="2">
    <source>
        <dbReference type="EMBL" id="CAC5393962.1"/>
    </source>
</evidence>
<dbReference type="Gene3D" id="3.30.70.1820">
    <property type="entry name" value="L1 transposable element, RRM domain"/>
    <property type="match status" value="1"/>
</dbReference>
<organism evidence="2 3">
    <name type="scientific">Mytilus coruscus</name>
    <name type="common">Sea mussel</name>
    <dbReference type="NCBI Taxonomy" id="42192"/>
    <lineage>
        <taxon>Eukaryota</taxon>
        <taxon>Metazoa</taxon>
        <taxon>Spiralia</taxon>
        <taxon>Lophotrochozoa</taxon>
        <taxon>Mollusca</taxon>
        <taxon>Bivalvia</taxon>
        <taxon>Autobranchia</taxon>
        <taxon>Pteriomorphia</taxon>
        <taxon>Mytilida</taxon>
        <taxon>Mytiloidea</taxon>
        <taxon>Mytilidae</taxon>
        <taxon>Mytilinae</taxon>
        <taxon>Mytilus</taxon>
    </lineage>
</organism>
<protein>
    <submittedName>
        <fullName evidence="2">Uncharacterized protein</fullName>
    </submittedName>
</protein>
<keyword evidence="3" id="KW-1185">Reference proteome</keyword>
<proteinExistence type="predicted"/>
<evidence type="ECO:0000313" key="3">
    <source>
        <dbReference type="Proteomes" id="UP000507470"/>
    </source>
</evidence>
<reference evidence="2 3" key="1">
    <citation type="submission" date="2020-06" db="EMBL/GenBank/DDBJ databases">
        <authorList>
            <person name="Li R."/>
            <person name="Bekaert M."/>
        </authorList>
    </citation>
    <scope>NUCLEOTIDE SEQUENCE [LARGE SCALE GENOMIC DNA]</scope>
    <source>
        <strain evidence="3">wild</strain>
    </source>
</reference>
<gene>
    <name evidence="2" type="ORF">MCOR_28773</name>
</gene>
<sequence length="243" mass="29037">MHKRMNSCIPFIRSAIYIYIILKQTFYDVSNNGEIVIDLDDIRRDLNNLNERHLDVQTRSMRENLVFTGIPHKNDKTIEETENIIRNFMYTELKMETTVDFHRAHRFGKETEFRDRKDGSRTKTRPIVCRFKSYKDREIVRSSAKELKGTHYGIQEQFPKEINDKRKMLWPYFKQAKEDEKAYLKRDKLFIDGNEFTLPDDDEKYEKQGALPRATPHTEPQRQTIDPTLDPAEGVDTRWIKED</sequence>